<keyword evidence="3" id="KW-0804">Transcription</keyword>
<dbReference type="SUPFAM" id="SSF46689">
    <property type="entry name" value="Homeodomain-like"/>
    <property type="match status" value="1"/>
</dbReference>
<dbReference type="PANTHER" id="PTHR30055">
    <property type="entry name" value="HTH-TYPE TRANSCRIPTIONAL REGULATOR RUTR"/>
    <property type="match status" value="1"/>
</dbReference>
<keyword evidence="9" id="KW-1185">Reference proteome</keyword>
<evidence type="ECO:0000313" key="9">
    <source>
        <dbReference type="Proteomes" id="UP000193928"/>
    </source>
</evidence>
<feature type="domain" description="HTH tetR-type" evidence="5">
    <location>
        <begin position="13"/>
        <end position="73"/>
    </location>
</feature>
<accession>A0A1A6BFJ6</accession>
<reference evidence="6 8" key="2">
    <citation type="submission" date="2016-06" db="EMBL/GenBank/DDBJ databases">
        <authorList>
            <person name="Kjaerup R.B."/>
            <person name="Dalgaard T.S."/>
            <person name="Juul-Madsen H.R."/>
        </authorList>
    </citation>
    <scope>NUCLEOTIDE SEQUENCE [LARGE SCALE GENOMIC DNA]</scope>
    <source>
        <strain evidence="6 8">1245752.6</strain>
    </source>
</reference>
<dbReference type="InterPro" id="IPR001387">
    <property type="entry name" value="Cro/C1-type_HTH"/>
</dbReference>
<evidence type="ECO:0000259" key="5">
    <source>
        <dbReference type="PROSITE" id="PS50977"/>
    </source>
</evidence>
<reference evidence="7 9" key="1">
    <citation type="submission" date="2016-01" db="EMBL/GenBank/DDBJ databases">
        <title>The new phylogeny of the genus Mycobacterium.</title>
        <authorList>
            <person name="Tarcisio F."/>
            <person name="Conor M."/>
            <person name="Antonella G."/>
            <person name="Elisabetta G."/>
            <person name="Giulia F.S."/>
            <person name="Sara T."/>
            <person name="Anna F."/>
            <person name="Clotilde B."/>
            <person name="Roberto B."/>
            <person name="Veronica D.S."/>
            <person name="Fabio R."/>
            <person name="Monica P."/>
            <person name="Olivier J."/>
            <person name="Enrico T."/>
            <person name="Nicola S."/>
        </authorList>
    </citation>
    <scope>NUCLEOTIDE SEQUENCE [LARGE SCALE GENOMIC DNA]</scope>
    <source>
        <strain evidence="7 9">DSM 44160</strain>
    </source>
</reference>
<evidence type="ECO:0000256" key="3">
    <source>
        <dbReference type="ARBA" id="ARBA00023163"/>
    </source>
</evidence>
<keyword evidence="2 4" id="KW-0238">DNA-binding</keyword>
<name>A0A1A6BFJ6_MYCGO</name>
<sequence length="185" mass="20437">MPGDDWLVGDRRAAAAERIYDVAIDLMARSGINELDLDELARRAHCSRATIYRYVGGKRQIRDGVVALVATRITETVRSQVGSMTGPERVTAAILSTLAAIRSEPLCRLMIASIRGGTREVSWLAQMPLLAEFAAELAGLPRDDPEPARWAVRVVLSLMYWPAESDDAERQLVESFVAPAFDQRL</sequence>
<dbReference type="RefSeq" id="WP_065134713.1">
    <property type="nucleotide sequence ID" value="NZ_JACKSU010000014.1"/>
</dbReference>
<protein>
    <submittedName>
        <fullName evidence="6">Transcriptional regulator</fullName>
    </submittedName>
</protein>
<dbReference type="GO" id="GO:0003700">
    <property type="term" value="F:DNA-binding transcription factor activity"/>
    <property type="evidence" value="ECO:0007669"/>
    <property type="project" value="TreeGrafter"/>
</dbReference>
<dbReference type="InterPro" id="IPR009057">
    <property type="entry name" value="Homeodomain-like_sf"/>
</dbReference>
<keyword evidence="1" id="KW-0805">Transcription regulation</keyword>
<feature type="DNA-binding region" description="H-T-H motif" evidence="4">
    <location>
        <begin position="36"/>
        <end position="55"/>
    </location>
</feature>
<evidence type="ECO:0000313" key="6">
    <source>
        <dbReference type="EMBL" id="OBS01004.1"/>
    </source>
</evidence>
<evidence type="ECO:0000256" key="2">
    <source>
        <dbReference type="ARBA" id="ARBA00023125"/>
    </source>
</evidence>
<dbReference type="EMBL" id="MAEM01000324">
    <property type="protein sequence ID" value="OBS01004.1"/>
    <property type="molecule type" value="Genomic_DNA"/>
</dbReference>
<dbReference type="GO" id="GO:0000976">
    <property type="term" value="F:transcription cis-regulatory region binding"/>
    <property type="evidence" value="ECO:0007669"/>
    <property type="project" value="TreeGrafter"/>
</dbReference>
<dbReference type="Pfam" id="PF00440">
    <property type="entry name" value="TetR_N"/>
    <property type="match status" value="1"/>
</dbReference>
<proteinExistence type="predicted"/>
<dbReference type="PROSITE" id="PS50977">
    <property type="entry name" value="HTH_TETR_2"/>
    <property type="match status" value="1"/>
</dbReference>
<organism evidence="6 8">
    <name type="scientific">Mycobacterium gordonae</name>
    <dbReference type="NCBI Taxonomy" id="1778"/>
    <lineage>
        <taxon>Bacteria</taxon>
        <taxon>Bacillati</taxon>
        <taxon>Actinomycetota</taxon>
        <taxon>Actinomycetes</taxon>
        <taxon>Mycobacteriales</taxon>
        <taxon>Mycobacteriaceae</taxon>
        <taxon>Mycobacterium</taxon>
    </lineage>
</organism>
<dbReference type="PANTHER" id="PTHR30055:SF234">
    <property type="entry name" value="HTH-TYPE TRANSCRIPTIONAL REGULATOR BETI"/>
    <property type="match status" value="1"/>
</dbReference>
<dbReference type="CDD" id="cd00093">
    <property type="entry name" value="HTH_XRE"/>
    <property type="match status" value="1"/>
</dbReference>
<dbReference type="InterPro" id="IPR001647">
    <property type="entry name" value="HTH_TetR"/>
</dbReference>
<gene>
    <name evidence="6" type="ORF">A9W98_22215</name>
    <name evidence="7" type="ORF">AWC08_16080</name>
</gene>
<dbReference type="InterPro" id="IPR050109">
    <property type="entry name" value="HTH-type_TetR-like_transc_reg"/>
</dbReference>
<dbReference type="EMBL" id="LQOY01000026">
    <property type="protein sequence ID" value="ORV94916.1"/>
    <property type="molecule type" value="Genomic_DNA"/>
</dbReference>
<dbReference type="OrthoDB" id="4569533at2"/>
<dbReference type="Gene3D" id="1.10.357.10">
    <property type="entry name" value="Tetracycline Repressor, domain 2"/>
    <property type="match status" value="1"/>
</dbReference>
<evidence type="ECO:0000313" key="7">
    <source>
        <dbReference type="EMBL" id="ORV94916.1"/>
    </source>
</evidence>
<evidence type="ECO:0000313" key="8">
    <source>
        <dbReference type="Proteomes" id="UP000093757"/>
    </source>
</evidence>
<comment type="caution">
    <text evidence="6">The sequence shown here is derived from an EMBL/GenBank/DDBJ whole genome shotgun (WGS) entry which is preliminary data.</text>
</comment>
<evidence type="ECO:0000256" key="1">
    <source>
        <dbReference type="ARBA" id="ARBA00023015"/>
    </source>
</evidence>
<dbReference type="AlphaFoldDB" id="A0A1A6BFJ6"/>
<dbReference type="Proteomes" id="UP000193928">
    <property type="component" value="Unassembled WGS sequence"/>
</dbReference>
<dbReference type="Proteomes" id="UP000093757">
    <property type="component" value="Unassembled WGS sequence"/>
</dbReference>
<evidence type="ECO:0000256" key="4">
    <source>
        <dbReference type="PROSITE-ProRule" id="PRU00335"/>
    </source>
</evidence>